<dbReference type="PROSITE" id="PS50011">
    <property type="entry name" value="PROTEIN_KINASE_DOM"/>
    <property type="match status" value="1"/>
</dbReference>
<evidence type="ECO:0000256" key="1">
    <source>
        <dbReference type="ARBA" id="ARBA00022527"/>
    </source>
</evidence>
<dbReference type="SMART" id="SM00220">
    <property type="entry name" value="S_TKc"/>
    <property type="match status" value="1"/>
</dbReference>
<dbReference type="PANTHER" id="PTHR24349">
    <property type="entry name" value="SERINE/THREONINE-PROTEIN KINASE"/>
    <property type="match status" value="1"/>
</dbReference>
<evidence type="ECO:0000256" key="6">
    <source>
        <dbReference type="PROSITE-ProRule" id="PRU10141"/>
    </source>
</evidence>
<dbReference type="InterPro" id="IPR008271">
    <property type="entry name" value="Ser/Thr_kinase_AS"/>
</dbReference>
<evidence type="ECO:0000256" key="4">
    <source>
        <dbReference type="ARBA" id="ARBA00022777"/>
    </source>
</evidence>
<evidence type="ECO:0000256" key="3">
    <source>
        <dbReference type="ARBA" id="ARBA00022741"/>
    </source>
</evidence>
<keyword evidence="10" id="KW-1185">Reference proteome</keyword>
<dbReference type="InterPro" id="IPR011009">
    <property type="entry name" value="Kinase-like_dom_sf"/>
</dbReference>
<keyword evidence="4" id="KW-0418">Kinase</keyword>
<sequence>MPTSPRKAGSFNSASTSSDELFAEVAPRYWPIGGRDVKQKSGKPADKLEERGADEQLFARGSFADSFTLGDLLGVGSFGKVYRAVSRAHPGQDYAVKIVSKHREGVLDERIARRIREEIETLKMLQSRPEALQLVGVFEDDDQVCIVTEMCLGGDLEHFLKDYGSMTEAEAARAAHDILQVLAECHRQGICYADVKPANFLLKRPYSRAAHSSGDASTSGRVLEIRVADFGCSQRLQEREKLHKRTGTPLYMAPELFMRYYGVESDQWALGIMMYQLLSGHLPFWDEQSDRSPFAVMSAILSAEVCYNGPKWEAVSASAKDFVASLLDRDYNSRMTAAAALEHPWITAHCNEDGCSVANNVVQLKGRNLRLTTNQ</sequence>
<dbReference type="PROSITE" id="PS00108">
    <property type="entry name" value="PROTEIN_KINASE_ST"/>
    <property type="match status" value="1"/>
</dbReference>
<keyword evidence="5 6" id="KW-0067">ATP-binding</keyword>
<evidence type="ECO:0000256" key="2">
    <source>
        <dbReference type="ARBA" id="ARBA00022679"/>
    </source>
</evidence>
<evidence type="ECO:0000313" key="9">
    <source>
        <dbReference type="EMBL" id="KAK9906663.1"/>
    </source>
</evidence>
<dbReference type="Pfam" id="PF00069">
    <property type="entry name" value="Pkinase"/>
    <property type="match status" value="1"/>
</dbReference>
<keyword evidence="2" id="KW-0808">Transferase</keyword>
<comment type="similarity">
    <text evidence="7">Belongs to the protein kinase superfamily.</text>
</comment>
<comment type="caution">
    <text evidence="9">The sequence shown here is derived from an EMBL/GenBank/DDBJ whole genome shotgun (WGS) entry which is preliminary data.</text>
</comment>
<accession>A0ABR2YJG2</accession>
<dbReference type="PROSITE" id="PS00107">
    <property type="entry name" value="PROTEIN_KINASE_ATP"/>
    <property type="match status" value="1"/>
</dbReference>
<protein>
    <recommendedName>
        <fullName evidence="8">Protein kinase domain-containing protein</fullName>
    </recommendedName>
</protein>
<evidence type="ECO:0000256" key="5">
    <source>
        <dbReference type="ARBA" id="ARBA00022840"/>
    </source>
</evidence>
<evidence type="ECO:0000256" key="7">
    <source>
        <dbReference type="RuleBase" id="RU000304"/>
    </source>
</evidence>
<feature type="domain" description="Protein kinase" evidence="8">
    <location>
        <begin position="67"/>
        <end position="346"/>
    </location>
</feature>
<evidence type="ECO:0000259" key="8">
    <source>
        <dbReference type="PROSITE" id="PS50011"/>
    </source>
</evidence>
<name>A0ABR2YJG2_9CHLO</name>
<keyword evidence="3 6" id="KW-0547">Nucleotide-binding</keyword>
<dbReference type="InterPro" id="IPR050205">
    <property type="entry name" value="CDPK_Ser/Thr_kinases"/>
</dbReference>
<gene>
    <name evidence="9" type="ORF">WJX75_005746</name>
</gene>
<dbReference type="InterPro" id="IPR000719">
    <property type="entry name" value="Prot_kinase_dom"/>
</dbReference>
<keyword evidence="1 7" id="KW-0723">Serine/threonine-protein kinase</keyword>
<dbReference type="EMBL" id="JALJOT010000010">
    <property type="protein sequence ID" value="KAK9906663.1"/>
    <property type="molecule type" value="Genomic_DNA"/>
</dbReference>
<feature type="binding site" evidence="6">
    <location>
        <position position="97"/>
    </location>
    <ligand>
        <name>ATP</name>
        <dbReference type="ChEBI" id="CHEBI:30616"/>
    </ligand>
</feature>
<organism evidence="9 10">
    <name type="scientific">Coccomyxa subellipsoidea</name>
    <dbReference type="NCBI Taxonomy" id="248742"/>
    <lineage>
        <taxon>Eukaryota</taxon>
        <taxon>Viridiplantae</taxon>
        <taxon>Chlorophyta</taxon>
        <taxon>core chlorophytes</taxon>
        <taxon>Trebouxiophyceae</taxon>
        <taxon>Trebouxiophyceae incertae sedis</taxon>
        <taxon>Coccomyxaceae</taxon>
        <taxon>Coccomyxa</taxon>
    </lineage>
</organism>
<reference evidence="9 10" key="1">
    <citation type="journal article" date="2024" name="Nat. Commun.">
        <title>Phylogenomics reveals the evolutionary origins of lichenization in chlorophyte algae.</title>
        <authorList>
            <person name="Puginier C."/>
            <person name="Libourel C."/>
            <person name="Otte J."/>
            <person name="Skaloud P."/>
            <person name="Haon M."/>
            <person name="Grisel S."/>
            <person name="Petersen M."/>
            <person name="Berrin J.G."/>
            <person name="Delaux P.M."/>
            <person name="Dal Grande F."/>
            <person name="Keller J."/>
        </authorList>
    </citation>
    <scope>NUCLEOTIDE SEQUENCE [LARGE SCALE GENOMIC DNA]</scope>
    <source>
        <strain evidence="9 10">SAG 216-7</strain>
    </source>
</reference>
<dbReference type="Proteomes" id="UP001491310">
    <property type="component" value="Unassembled WGS sequence"/>
</dbReference>
<evidence type="ECO:0000313" key="10">
    <source>
        <dbReference type="Proteomes" id="UP001491310"/>
    </source>
</evidence>
<proteinExistence type="inferred from homology"/>
<dbReference type="SUPFAM" id="SSF56112">
    <property type="entry name" value="Protein kinase-like (PK-like)"/>
    <property type="match status" value="1"/>
</dbReference>
<dbReference type="InterPro" id="IPR017441">
    <property type="entry name" value="Protein_kinase_ATP_BS"/>
</dbReference>
<dbReference type="Gene3D" id="1.10.510.10">
    <property type="entry name" value="Transferase(Phosphotransferase) domain 1"/>
    <property type="match status" value="1"/>
</dbReference>